<protein>
    <recommendedName>
        <fullName evidence="3">Fimbrial protein</fullName>
    </recommendedName>
</protein>
<name>A0A3R0CI02_SALER</name>
<dbReference type="Proteomes" id="UP000885283">
    <property type="component" value="Unassembled WGS sequence"/>
</dbReference>
<organism evidence="2">
    <name type="scientific">Salmonella enterica</name>
    <name type="common">Salmonella choleraesuis</name>
    <dbReference type="NCBI Taxonomy" id="28901"/>
    <lineage>
        <taxon>Bacteria</taxon>
        <taxon>Pseudomonadati</taxon>
        <taxon>Pseudomonadota</taxon>
        <taxon>Gammaproteobacteria</taxon>
        <taxon>Enterobacterales</taxon>
        <taxon>Enterobacteriaceae</taxon>
        <taxon>Salmonella</taxon>
    </lineage>
</organism>
<reference evidence="2" key="1">
    <citation type="submission" date="2018-08" db="EMBL/GenBank/DDBJ databases">
        <authorList>
            <consortium name="GenomeTrakr network: Whole genome sequencing for foodborne pathogen traceback"/>
        </authorList>
    </citation>
    <scope>NUCLEOTIDE SEQUENCE [LARGE SCALE GENOMIC DNA]</scope>
    <source>
        <strain evidence="2">FLUFL-1338</strain>
        <strain evidence="1">FLUFL-367</strain>
    </source>
</reference>
<dbReference type="EMBL" id="AAACVH010000067">
    <property type="protein sequence ID" value="EAA8668162.1"/>
    <property type="molecule type" value="Genomic_DNA"/>
</dbReference>
<sequence length="224" mass="24605">MNITIQEPGTSAGSATINWTILKDTNLNFTKIFGAVMGTGNECSSEPDTPLQYYCTYERTADIAVKLFVENEFKAINISKSVQSINDVLFIVPVTLGTTSGASGTPGKGINTSPFNIRILSKDLFKLEVNPQTANLGRLYKTDTNLFRSGDFEVKVTQQENTAPRQSFILPLEIAFQSGQLSLTTNRGCKLKTTMARLTTCSLQSEIKLQMNLSPLMKKIYGNP</sequence>
<proteinExistence type="predicted"/>
<accession>A0A3R0CI02</accession>
<evidence type="ECO:0008006" key="3">
    <source>
        <dbReference type="Google" id="ProtNLM"/>
    </source>
</evidence>
<evidence type="ECO:0000313" key="1">
    <source>
        <dbReference type="EMBL" id="EAA8668162.1"/>
    </source>
</evidence>
<dbReference type="RefSeq" id="WP_023245814.1">
    <property type="nucleotide sequence ID" value="NZ_MXUT01000017.1"/>
</dbReference>
<dbReference type="EMBL" id="RSMR01000040">
    <property type="protein sequence ID" value="MIK94512.1"/>
    <property type="molecule type" value="Genomic_DNA"/>
</dbReference>
<evidence type="ECO:0000313" key="2">
    <source>
        <dbReference type="EMBL" id="MIK94512.1"/>
    </source>
</evidence>
<comment type="caution">
    <text evidence="2">The sequence shown here is derived from an EMBL/GenBank/DDBJ whole genome shotgun (WGS) entry which is preliminary data.</text>
</comment>
<dbReference type="AlphaFoldDB" id="A0A3R0CI02"/>
<gene>
    <name evidence="2" type="ORF">KO51_24185</name>
    <name evidence="1" type="ORF">NL99_25175</name>
</gene>
<dbReference type="Proteomes" id="UP000839834">
    <property type="component" value="Unassembled WGS sequence"/>
</dbReference>